<gene>
    <name evidence="5" type="ORF">EYC84_008846</name>
</gene>
<dbReference type="InterPro" id="IPR036779">
    <property type="entry name" value="LysM_dom_sf"/>
</dbReference>
<dbReference type="Proteomes" id="UP000322873">
    <property type="component" value="Unassembled WGS sequence"/>
</dbReference>
<comment type="caution">
    <text evidence="5">The sequence shown here is derived from an EMBL/GenBank/DDBJ whole genome shotgun (WGS) entry which is preliminary data.</text>
</comment>
<protein>
    <recommendedName>
        <fullName evidence="4">LysM domain-containing protein</fullName>
    </recommendedName>
</protein>
<dbReference type="SUPFAM" id="SSF54106">
    <property type="entry name" value="LysM domain"/>
    <property type="match status" value="1"/>
</dbReference>
<dbReference type="VEuPathDB" id="FungiDB:MFRU_019g01060"/>
<proteinExistence type="predicted"/>
<dbReference type="PANTHER" id="PTHR34997">
    <property type="entry name" value="AM15"/>
    <property type="match status" value="1"/>
</dbReference>
<evidence type="ECO:0000256" key="3">
    <source>
        <dbReference type="SAM" id="MobiDB-lite"/>
    </source>
</evidence>
<evidence type="ECO:0000313" key="5">
    <source>
        <dbReference type="EMBL" id="KAA8566246.1"/>
    </source>
</evidence>
<dbReference type="Pfam" id="PF01476">
    <property type="entry name" value="LysM"/>
    <property type="match status" value="1"/>
</dbReference>
<dbReference type="Gene3D" id="3.10.350.10">
    <property type="entry name" value="LysM domain"/>
    <property type="match status" value="1"/>
</dbReference>
<dbReference type="InterPro" id="IPR052210">
    <property type="entry name" value="LysM1-like"/>
</dbReference>
<name>A0A5M9JEX1_MONFR</name>
<dbReference type="InterPro" id="IPR018392">
    <property type="entry name" value="LysM"/>
</dbReference>
<sequence length="153" mass="15283">MTIHASPIQLQPREEMAMAMAEPKPSNPANPATPAPAGAPPAGASASITETSPLANGTSSASGPAGSDTCVLTGGGSTTMTTTVTNPATNTTGTVFPGTATNCTTFYIVLAGDTCNGIDMKVGIPFDQLRKLNTGVNPQCTNLSIGQALCVKT</sequence>
<reference evidence="5 6" key="1">
    <citation type="submission" date="2019-06" db="EMBL/GenBank/DDBJ databases">
        <title>Genome Sequence of the Brown Rot Fungal Pathogen Monilinia fructicola.</title>
        <authorList>
            <person name="De Miccolis Angelini R.M."/>
            <person name="Landi L."/>
            <person name="Abate D."/>
            <person name="Pollastro S."/>
            <person name="Romanazzi G."/>
            <person name="Faretra F."/>
        </authorList>
    </citation>
    <scope>NUCLEOTIDE SEQUENCE [LARGE SCALE GENOMIC DNA]</scope>
    <source>
        <strain evidence="5 6">Mfrc123</strain>
    </source>
</reference>
<organism evidence="5 6">
    <name type="scientific">Monilinia fructicola</name>
    <name type="common">Brown rot fungus</name>
    <name type="synonym">Ciboria fructicola</name>
    <dbReference type="NCBI Taxonomy" id="38448"/>
    <lineage>
        <taxon>Eukaryota</taxon>
        <taxon>Fungi</taxon>
        <taxon>Dikarya</taxon>
        <taxon>Ascomycota</taxon>
        <taxon>Pezizomycotina</taxon>
        <taxon>Leotiomycetes</taxon>
        <taxon>Helotiales</taxon>
        <taxon>Sclerotiniaceae</taxon>
        <taxon>Monilinia</taxon>
    </lineage>
</organism>
<feature type="domain" description="LysM" evidence="4">
    <location>
        <begin position="105"/>
        <end position="151"/>
    </location>
</feature>
<dbReference type="AlphaFoldDB" id="A0A5M9JEX1"/>
<feature type="compositionally biased region" description="Polar residues" evidence="3">
    <location>
        <begin position="47"/>
        <end position="62"/>
    </location>
</feature>
<feature type="region of interest" description="Disordered" evidence="3">
    <location>
        <begin position="18"/>
        <end position="93"/>
    </location>
</feature>
<dbReference type="CDD" id="cd00118">
    <property type="entry name" value="LysM"/>
    <property type="match status" value="1"/>
</dbReference>
<dbReference type="GO" id="GO:0008061">
    <property type="term" value="F:chitin binding"/>
    <property type="evidence" value="ECO:0007669"/>
    <property type="project" value="UniProtKB-KW"/>
</dbReference>
<dbReference type="EMBL" id="VICG01000012">
    <property type="protein sequence ID" value="KAA8566246.1"/>
    <property type="molecule type" value="Genomic_DNA"/>
</dbReference>
<feature type="compositionally biased region" description="Pro residues" evidence="3">
    <location>
        <begin position="25"/>
        <end position="39"/>
    </location>
</feature>
<evidence type="ECO:0000313" key="6">
    <source>
        <dbReference type="Proteomes" id="UP000322873"/>
    </source>
</evidence>
<accession>A0A5M9JEX1</accession>
<feature type="compositionally biased region" description="Low complexity" evidence="3">
    <location>
        <begin position="78"/>
        <end position="93"/>
    </location>
</feature>
<keyword evidence="2" id="KW-0843">Virulence</keyword>
<dbReference type="PANTHER" id="PTHR34997:SF1">
    <property type="entry name" value="PEPTIDOGLYCAN-BINDING LYSIN DOMAIN"/>
    <property type="match status" value="1"/>
</dbReference>
<evidence type="ECO:0000256" key="1">
    <source>
        <dbReference type="ARBA" id="ARBA00022669"/>
    </source>
</evidence>
<keyword evidence="6" id="KW-1185">Reference proteome</keyword>
<evidence type="ECO:0000256" key="2">
    <source>
        <dbReference type="ARBA" id="ARBA00023026"/>
    </source>
</evidence>
<keyword evidence="1" id="KW-0147">Chitin-binding</keyword>
<dbReference type="SMART" id="SM00257">
    <property type="entry name" value="LysM"/>
    <property type="match status" value="1"/>
</dbReference>
<evidence type="ECO:0000259" key="4">
    <source>
        <dbReference type="PROSITE" id="PS51782"/>
    </source>
</evidence>
<dbReference type="PROSITE" id="PS51782">
    <property type="entry name" value="LYSM"/>
    <property type="match status" value="1"/>
</dbReference>